<dbReference type="Pfam" id="PF05222">
    <property type="entry name" value="AlaDh_PNT_N"/>
    <property type="match status" value="1"/>
</dbReference>
<evidence type="ECO:0000256" key="5">
    <source>
        <dbReference type="ARBA" id="ARBA00022857"/>
    </source>
</evidence>
<keyword evidence="5" id="KW-0521">NADP</keyword>
<evidence type="ECO:0000256" key="2">
    <source>
        <dbReference type="ARBA" id="ARBA00005689"/>
    </source>
</evidence>
<dbReference type="Gene3D" id="3.40.50.720">
    <property type="entry name" value="NAD(P)-binding Rossmann-like Domain"/>
    <property type="match status" value="2"/>
</dbReference>
<dbReference type="SUPFAM" id="SSF51735">
    <property type="entry name" value="NAD(P)-binding Rossmann-fold domains"/>
    <property type="match status" value="1"/>
</dbReference>
<evidence type="ECO:0000256" key="6">
    <source>
        <dbReference type="ARBA" id="ARBA00022967"/>
    </source>
</evidence>
<dbReference type="Proteomes" id="UP001056291">
    <property type="component" value="Chromosome"/>
</dbReference>
<reference evidence="11" key="1">
    <citation type="submission" date="2022-06" db="EMBL/GenBank/DDBJ databases">
        <title>Sneathiella actinostolidae sp. nov., isolated from a sea anemonein the Western Pacific Ocean.</title>
        <authorList>
            <person name="Wei M.J."/>
        </authorList>
    </citation>
    <scope>NUCLEOTIDE SEQUENCE</scope>
    <source>
        <strain evidence="11">PHK-P5</strain>
    </source>
</reference>
<dbReference type="SUPFAM" id="SSF52283">
    <property type="entry name" value="Formate/glycerate dehydrogenase catalytic domain-like"/>
    <property type="match status" value="1"/>
</dbReference>
<evidence type="ECO:0000259" key="9">
    <source>
        <dbReference type="SMART" id="SM01002"/>
    </source>
</evidence>
<dbReference type="InterPro" id="IPR036291">
    <property type="entry name" value="NAD(P)-bd_dom_sf"/>
</dbReference>
<comment type="similarity">
    <text evidence="2">Belongs to the AlaDH/PNT family.</text>
</comment>
<keyword evidence="7" id="KW-0520">NAD</keyword>
<dbReference type="GO" id="GO:0016491">
    <property type="term" value="F:oxidoreductase activity"/>
    <property type="evidence" value="ECO:0007669"/>
    <property type="project" value="UniProtKB-KW"/>
</dbReference>
<evidence type="ECO:0000256" key="1">
    <source>
        <dbReference type="ARBA" id="ARBA00003943"/>
    </source>
</evidence>
<keyword evidence="6" id="KW-1278">Translocase</keyword>
<dbReference type="InterPro" id="IPR007698">
    <property type="entry name" value="AlaDH/PNT_NAD(H)-bd"/>
</dbReference>
<evidence type="ECO:0000256" key="8">
    <source>
        <dbReference type="ARBA" id="ARBA00048202"/>
    </source>
</evidence>
<dbReference type="PROSITE" id="PS00837">
    <property type="entry name" value="ALADH_PNT_2"/>
    <property type="match status" value="1"/>
</dbReference>
<dbReference type="NCBIfam" id="NF006942">
    <property type="entry name" value="PRK09424.1"/>
    <property type="match status" value="1"/>
</dbReference>
<keyword evidence="4" id="KW-0547">Nucleotide-binding</keyword>
<evidence type="ECO:0000313" key="12">
    <source>
        <dbReference type="Proteomes" id="UP001056291"/>
    </source>
</evidence>
<dbReference type="PANTHER" id="PTHR10160:SF19">
    <property type="entry name" value="PROTON-TRANSLOCATING NAD(P)(+) TRANSHYDROGENASE"/>
    <property type="match status" value="1"/>
</dbReference>
<protein>
    <recommendedName>
        <fullName evidence="3">proton-translocating NAD(P)(+) transhydrogenase</fullName>
        <ecNumber evidence="3">7.1.1.1</ecNumber>
    </recommendedName>
</protein>
<organism evidence="11 12">
    <name type="scientific">Sneathiella marina</name>
    <dbReference type="NCBI Taxonomy" id="2950108"/>
    <lineage>
        <taxon>Bacteria</taxon>
        <taxon>Pseudomonadati</taxon>
        <taxon>Pseudomonadota</taxon>
        <taxon>Alphaproteobacteria</taxon>
        <taxon>Sneathiellales</taxon>
        <taxon>Sneathiellaceae</taxon>
        <taxon>Sneathiella</taxon>
    </lineage>
</organism>
<accession>A0ABY4WE06</accession>
<dbReference type="RefSeq" id="WP_251937091.1">
    <property type="nucleotide sequence ID" value="NZ_CP098747.1"/>
</dbReference>
<dbReference type="SMART" id="SM01003">
    <property type="entry name" value="AlaDh_PNT_N"/>
    <property type="match status" value="1"/>
</dbReference>
<dbReference type="Pfam" id="PF01262">
    <property type="entry name" value="AlaDh_PNT_C"/>
    <property type="match status" value="1"/>
</dbReference>
<dbReference type="EMBL" id="CP098747">
    <property type="protein sequence ID" value="USG62861.1"/>
    <property type="molecule type" value="Genomic_DNA"/>
</dbReference>
<proteinExistence type="inferred from homology"/>
<dbReference type="PANTHER" id="PTHR10160">
    <property type="entry name" value="NAD(P) TRANSHYDROGENASE"/>
    <property type="match status" value="1"/>
</dbReference>
<dbReference type="InterPro" id="IPR008143">
    <property type="entry name" value="Ala_DH/PNT_CS2"/>
</dbReference>
<evidence type="ECO:0000256" key="7">
    <source>
        <dbReference type="ARBA" id="ARBA00023027"/>
    </source>
</evidence>
<comment type="catalytic activity">
    <reaction evidence="8">
        <text>NAD(+) + NADPH + H(+)(in) = NADH + NADP(+) + H(+)(out)</text>
        <dbReference type="Rhea" id="RHEA:47992"/>
        <dbReference type="ChEBI" id="CHEBI:15378"/>
        <dbReference type="ChEBI" id="CHEBI:57540"/>
        <dbReference type="ChEBI" id="CHEBI:57783"/>
        <dbReference type="ChEBI" id="CHEBI:57945"/>
        <dbReference type="ChEBI" id="CHEBI:58349"/>
        <dbReference type="EC" id="7.1.1.1"/>
    </reaction>
</comment>
<keyword evidence="12" id="KW-1185">Reference proteome</keyword>
<evidence type="ECO:0000259" key="10">
    <source>
        <dbReference type="SMART" id="SM01003"/>
    </source>
</evidence>
<keyword evidence="11" id="KW-0560">Oxidoreductase</keyword>
<evidence type="ECO:0000313" key="11">
    <source>
        <dbReference type="EMBL" id="USG62861.1"/>
    </source>
</evidence>
<evidence type="ECO:0000256" key="3">
    <source>
        <dbReference type="ARBA" id="ARBA00012943"/>
    </source>
</evidence>
<dbReference type="EC" id="7.1.1.1" evidence="3"/>
<feature type="domain" description="Alanine dehydrogenase/pyridine nucleotide transhydrogenase NAD(H)-binding" evidence="9">
    <location>
        <begin position="154"/>
        <end position="319"/>
    </location>
</feature>
<gene>
    <name evidence="11" type="ORF">NBZ79_07710</name>
</gene>
<dbReference type="InterPro" id="IPR007886">
    <property type="entry name" value="AlaDH/PNT_N"/>
</dbReference>
<comment type="function">
    <text evidence="1">The transhydrogenation between NADH and NADP is coupled to respiration and ATP hydrolysis and functions as a proton pump across the membrane.</text>
</comment>
<dbReference type="SMART" id="SM01002">
    <property type="entry name" value="AlaDh_PNT_C"/>
    <property type="match status" value="1"/>
</dbReference>
<feature type="domain" description="Alanine dehydrogenase/pyridine nucleotide transhydrogenase N-terminal" evidence="10">
    <location>
        <begin position="4"/>
        <end position="145"/>
    </location>
</feature>
<dbReference type="CDD" id="cd05304">
    <property type="entry name" value="Rubrum_tdh"/>
    <property type="match status" value="1"/>
</dbReference>
<name>A0ABY4WE06_9PROT</name>
<evidence type="ECO:0000256" key="4">
    <source>
        <dbReference type="ARBA" id="ARBA00022741"/>
    </source>
</evidence>
<sequence>MKIAIPRERRDHETRVAASPDTVKKFVGLGAEVLVEAGAGTASSFQDADYEAAGAKITSDAAAAVNDADVVLKVQRPLTDAEGGPDELSQMKKGAMLISQLAPLQNKEQVAAYAAAGVDAIAMELVPRISRAQSMDVLSSQSNLAGYKSVLDATSEYGNAMPMMMTAAGTIAPAKAFIMGVGVAGLQAIATARRLGAVVTATDVRAATKEQVESLGAKFIMVETDETGEDAGGYAKEMSDDYKKRQAELVFEHVKKQDIVITTALIPGREAPILITDEMLAVMKAGSVIVDLAVEMGGNVTQSKPGEVVTTANGVKIVGHRNVPGRLAGDASALYAKNLLNFLTPMMDKETGALNMDWDDEIIQGSALTRDGKIIHPLLTEGGN</sequence>